<reference evidence="2 3" key="1">
    <citation type="submission" date="2021-01" db="EMBL/GenBank/DDBJ databases">
        <title>Genomic Encyclopedia of Type Strains, Phase IV (KMG-IV): sequencing the most valuable type-strain genomes for metagenomic binning, comparative biology and taxonomic classification.</title>
        <authorList>
            <person name="Goeker M."/>
        </authorList>
    </citation>
    <scope>NUCLEOTIDE SEQUENCE [LARGE SCALE GENOMIC DNA]</scope>
    <source>
        <strain evidence="2 3">DSM 24834</strain>
    </source>
</reference>
<dbReference type="InterPro" id="IPR043129">
    <property type="entry name" value="ATPase_NBD"/>
</dbReference>
<dbReference type="PANTHER" id="PTHR30605">
    <property type="entry name" value="ANHYDRO-N-ACETYLMURAMIC ACID KINASE"/>
    <property type="match status" value="1"/>
</dbReference>
<evidence type="ECO:0000313" key="2">
    <source>
        <dbReference type="EMBL" id="MBM7585615.1"/>
    </source>
</evidence>
<dbReference type="Gene3D" id="3.30.420.40">
    <property type="match status" value="2"/>
</dbReference>
<comment type="function">
    <text evidence="1">Catalyzes the specific phosphorylation of 1,6-anhydro-N-acetylmuramic acid (anhMurNAc) with the simultaneous cleavage of the 1,6-anhydro ring, generating MurNAc-6-P. Is required for the utilization of anhMurNAc either imported from the medium or derived from its own cell wall murein, and thus plays a role in cell wall recycling.</text>
</comment>
<dbReference type="SUPFAM" id="SSF53067">
    <property type="entry name" value="Actin-like ATPase domain"/>
    <property type="match status" value="1"/>
</dbReference>
<dbReference type="EC" id="2.7.1.170" evidence="1"/>
<dbReference type="CDD" id="cd24050">
    <property type="entry name" value="ASKHA_NBD_ANMK"/>
    <property type="match status" value="1"/>
</dbReference>
<dbReference type="EMBL" id="JAFBDZ010000002">
    <property type="protein sequence ID" value="MBM7585615.1"/>
    <property type="molecule type" value="Genomic_DNA"/>
</dbReference>
<keyword evidence="1" id="KW-0119">Carbohydrate metabolism</keyword>
<comment type="caution">
    <text evidence="2">The sequence shown here is derived from an EMBL/GenBank/DDBJ whole genome shotgun (WGS) entry which is preliminary data.</text>
</comment>
<keyword evidence="3" id="KW-1185">Reference proteome</keyword>
<protein>
    <recommendedName>
        <fullName evidence="1">Anhydro-N-acetylmuramic acid kinase</fullName>
        <ecNumber evidence="1">2.7.1.170</ecNumber>
    </recommendedName>
    <alternativeName>
        <fullName evidence="1">AnhMurNAc kinase</fullName>
    </alternativeName>
</protein>
<dbReference type="GO" id="GO:0016301">
    <property type="term" value="F:kinase activity"/>
    <property type="evidence" value="ECO:0007669"/>
    <property type="project" value="UniProtKB-KW"/>
</dbReference>
<dbReference type="PANTHER" id="PTHR30605:SF0">
    <property type="entry name" value="ANHYDRO-N-ACETYLMURAMIC ACID KINASE"/>
    <property type="match status" value="1"/>
</dbReference>
<comment type="pathway">
    <text evidence="1">Amino-sugar metabolism; 1,6-anhydro-N-acetylmuramate degradation.</text>
</comment>
<evidence type="ECO:0000313" key="3">
    <source>
        <dbReference type="Proteomes" id="UP001646157"/>
    </source>
</evidence>
<feature type="binding site" evidence="1">
    <location>
        <begin position="12"/>
        <end position="19"/>
    </location>
    <ligand>
        <name>ATP</name>
        <dbReference type="ChEBI" id="CHEBI:30616"/>
    </ligand>
</feature>
<comment type="pathway">
    <text evidence="1">Cell wall biogenesis; peptidoglycan recycling.</text>
</comment>
<keyword evidence="1" id="KW-0547">Nucleotide-binding</keyword>
<proteinExistence type="inferred from homology"/>
<comment type="similarity">
    <text evidence="1">Belongs to the anhydro-N-acetylmuramic acid kinase family.</text>
</comment>
<organism evidence="2 3">
    <name type="scientific">Rossellomorea pakistanensis</name>
    <dbReference type="NCBI Taxonomy" id="992288"/>
    <lineage>
        <taxon>Bacteria</taxon>
        <taxon>Bacillati</taxon>
        <taxon>Bacillota</taxon>
        <taxon>Bacilli</taxon>
        <taxon>Bacillales</taxon>
        <taxon>Bacillaceae</taxon>
        <taxon>Rossellomorea</taxon>
    </lineage>
</organism>
<dbReference type="InterPro" id="IPR005338">
    <property type="entry name" value="Anhydro_N_Ac-Mur_kinase"/>
</dbReference>
<keyword evidence="1 2" id="KW-0418">Kinase</keyword>
<comment type="catalytic activity">
    <reaction evidence="1">
        <text>1,6-anhydro-N-acetyl-beta-muramate + ATP + H2O = N-acetyl-D-muramate 6-phosphate + ADP + H(+)</text>
        <dbReference type="Rhea" id="RHEA:24952"/>
        <dbReference type="ChEBI" id="CHEBI:15377"/>
        <dbReference type="ChEBI" id="CHEBI:15378"/>
        <dbReference type="ChEBI" id="CHEBI:30616"/>
        <dbReference type="ChEBI" id="CHEBI:58690"/>
        <dbReference type="ChEBI" id="CHEBI:58722"/>
        <dbReference type="ChEBI" id="CHEBI:456216"/>
        <dbReference type="EC" id="2.7.1.170"/>
    </reaction>
</comment>
<gene>
    <name evidence="1" type="primary">anmK</name>
    <name evidence="2" type="ORF">JOC86_002157</name>
</gene>
<dbReference type="Proteomes" id="UP001646157">
    <property type="component" value="Unassembled WGS sequence"/>
</dbReference>
<dbReference type="RefSeq" id="WP_205171926.1">
    <property type="nucleotide sequence ID" value="NZ_JAFBDZ010000002.1"/>
</dbReference>
<accession>A0ABS2NCQ6</accession>
<name>A0ABS2NCQ6_9BACI</name>
<dbReference type="HAMAP" id="MF_01270">
    <property type="entry name" value="AnhMurNAc_kinase"/>
    <property type="match status" value="1"/>
</dbReference>
<dbReference type="NCBIfam" id="NF007148">
    <property type="entry name" value="PRK09585.3-2"/>
    <property type="match status" value="1"/>
</dbReference>
<dbReference type="NCBIfam" id="NF007142">
    <property type="entry name" value="PRK09585.2-1"/>
    <property type="match status" value="1"/>
</dbReference>
<dbReference type="Pfam" id="PF03702">
    <property type="entry name" value="AnmK"/>
    <property type="match status" value="1"/>
</dbReference>
<keyword evidence="1 2" id="KW-0808">Transferase</keyword>
<evidence type="ECO:0000256" key="1">
    <source>
        <dbReference type="HAMAP-Rule" id="MF_01270"/>
    </source>
</evidence>
<keyword evidence="1" id="KW-0067">ATP-binding</keyword>
<sequence>MTKQYAVGLMSGTSVDGIDAALVTIEGSGTNTKVELVHFVTTSFSPDLKERIFQAMSENQSTSALICSLNFELGEVFANAVKQVCKEAHIPLDKLSFIGSHGQTIYHQPFQTKDTFPSTLQIGEPSIIAYHTKTKVVSNFRSMDMAAGGEGAPLVPYSDYLLYRSNSHGRALQNIGGIGNVTVLPKKPSLQNVFAFDTGPGNMVIDGLCERLQGIPFDKGGMIASKGMVHDTLAQNWLEWESDFFNKTPPKSTGREMFGEVFVNKIIQENHHLANEDLIATATYLTALSIANAYKKFVFPTHDIYEVIVAGGGSFNRTLLHWLRELLPHQEVKVQEDIGFSSEAKEAVAFALLANETLNGNPGNVPNATGASEPVILGSITPCPVKK</sequence>